<feature type="compositionally biased region" description="Basic and acidic residues" evidence="1">
    <location>
        <begin position="172"/>
        <end position="184"/>
    </location>
</feature>
<evidence type="ECO:0000313" key="3">
    <source>
        <dbReference type="Proteomes" id="UP001500957"/>
    </source>
</evidence>
<feature type="region of interest" description="Disordered" evidence="1">
    <location>
        <begin position="40"/>
        <end position="71"/>
    </location>
</feature>
<dbReference type="Proteomes" id="UP001500957">
    <property type="component" value="Unassembled WGS sequence"/>
</dbReference>
<protein>
    <submittedName>
        <fullName evidence="2">DUF721 domain-containing protein</fullName>
    </submittedName>
</protein>
<proteinExistence type="predicted"/>
<dbReference type="EMBL" id="BAAAHE010000018">
    <property type="protein sequence ID" value="GAA0620691.1"/>
    <property type="molecule type" value="Genomic_DNA"/>
</dbReference>
<dbReference type="InterPro" id="IPR007922">
    <property type="entry name" value="DciA-like"/>
</dbReference>
<comment type="caution">
    <text evidence="2">The sequence shown here is derived from an EMBL/GenBank/DDBJ whole genome shotgun (WGS) entry which is preliminary data.</text>
</comment>
<feature type="compositionally biased region" description="Low complexity" evidence="1">
    <location>
        <begin position="1"/>
        <end position="22"/>
    </location>
</feature>
<name>A0ABN1GVA9_9ACTN</name>
<organism evidence="2 3">
    <name type="scientific">Sporichthya brevicatena</name>
    <dbReference type="NCBI Taxonomy" id="171442"/>
    <lineage>
        <taxon>Bacteria</taxon>
        <taxon>Bacillati</taxon>
        <taxon>Actinomycetota</taxon>
        <taxon>Actinomycetes</taxon>
        <taxon>Sporichthyales</taxon>
        <taxon>Sporichthyaceae</taxon>
        <taxon>Sporichthya</taxon>
    </lineage>
</organism>
<evidence type="ECO:0000313" key="2">
    <source>
        <dbReference type="EMBL" id="GAA0620691.1"/>
    </source>
</evidence>
<accession>A0ABN1GVA9</accession>
<sequence length="184" mass="19388">MSADPPVSPDAGDSPSGPPADAVAGLSGIDLARAALAEARAAARERARTPGPRSAPRRTERRSGGSRDPQLISDALAGLIAERGWEVPAAMGNAMDRWAEIVGSDIAAHAEPVSYEESVLTVRASSTAWATQLRLLAPEIVRRLNTELGHGSVLRIDVKGPTGPSWRKGRLRVQDGRGPRDTYG</sequence>
<evidence type="ECO:0000256" key="1">
    <source>
        <dbReference type="SAM" id="MobiDB-lite"/>
    </source>
</evidence>
<feature type="region of interest" description="Disordered" evidence="1">
    <location>
        <begin position="1"/>
        <end position="25"/>
    </location>
</feature>
<feature type="region of interest" description="Disordered" evidence="1">
    <location>
        <begin position="165"/>
        <end position="184"/>
    </location>
</feature>
<dbReference type="Pfam" id="PF05258">
    <property type="entry name" value="DciA"/>
    <property type="match status" value="1"/>
</dbReference>
<dbReference type="RefSeq" id="WP_344604994.1">
    <property type="nucleotide sequence ID" value="NZ_BAAAHE010000018.1"/>
</dbReference>
<gene>
    <name evidence="2" type="ORF">GCM10009547_24120</name>
</gene>
<keyword evidence="3" id="KW-1185">Reference proteome</keyword>
<dbReference type="PANTHER" id="PTHR36456">
    <property type="entry name" value="UPF0232 PROTEIN SCO3875"/>
    <property type="match status" value="1"/>
</dbReference>
<reference evidence="2 3" key="1">
    <citation type="journal article" date="2019" name="Int. J. Syst. Evol. Microbiol.">
        <title>The Global Catalogue of Microorganisms (GCM) 10K type strain sequencing project: providing services to taxonomists for standard genome sequencing and annotation.</title>
        <authorList>
            <consortium name="The Broad Institute Genomics Platform"/>
            <consortium name="The Broad Institute Genome Sequencing Center for Infectious Disease"/>
            <person name="Wu L."/>
            <person name="Ma J."/>
        </authorList>
    </citation>
    <scope>NUCLEOTIDE SEQUENCE [LARGE SCALE GENOMIC DNA]</scope>
    <source>
        <strain evidence="2 3">JCM 10671</strain>
    </source>
</reference>
<dbReference type="PANTHER" id="PTHR36456:SF1">
    <property type="entry name" value="UPF0232 PROTEIN SCO3875"/>
    <property type="match status" value="1"/>
</dbReference>